<dbReference type="GO" id="GO:0006351">
    <property type="term" value="P:DNA-templated transcription"/>
    <property type="evidence" value="ECO:0007669"/>
    <property type="project" value="InterPro"/>
</dbReference>
<sequence length="643" mass="71736">MASSEVVKRAKYKTSVKDPGTPGVLKMNEKKFLFKPNDPTSATKLDVEFTHIKGHKHTKEGSNKPPWLNLPHDQGGSYIFEFQSFADLHVCREFVGNALVKSGEAAKAASPAKVASEGSAVSFPDEQLSTSEMELRMKLLRDDSELQKLHKQFVIGGVLTESEFWATRKASYFTDDGWPNLNCLMEMAVESQNNGLVSKTNKVTFNLTPEIKYQIFVLKPAVHQAFLNLVPSKMTEKDFWTKYFRAEYLHSTKNAITVAAEAAEDEELAIFLKGDDILARESRKKIRRVDPTLDMEADQGDDYTHLPDHGIFRDGTKEISETQHEQYMRTLSQDLNRQGAVVLEGRTVDVDLEDPRTVAEALVRSRLELNEDKTQERLDRISQMTEIEDLREPQEHPFAPLCIKDPRDYFDAQQANALKTLDDIRNKAEQTKCNLSIAEAYSSLRDSISKIKSAGLNDPLFKPEVALALEIIACQLYGAGSKWIDPEYIQLQVPNGEESSGEYSGQFAKHNKTGSSSPLGVHTGITEAFLVFISNYNNISLHKGEQIEGCYVTNIPAARGNKGICAVRLSTSGFPSSSPNASDGIFHFCLIDERNETAICTCLHYLAQAVAAGCNPLLPNYAFLFRPGVVPKRLILSTEYFAS</sequence>
<feature type="domain" description="BSD" evidence="2">
    <location>
        <begin position="199"/>
        <end position="251"/>
    </location>
</feature>
<keyword evidence="4" id="KW-1185">Reference proteome</keyword>
<dbReference type="InterPro" id="IPR035925">
    <property type="entry name" value="BSD_dom_sf"/>
</dbReference>
<reference evidence="3" key="1">
    <citation type="submission" date="2023-07" db="EMBL/GenBank/DDBJ databases">
        <title>draft genome sequence of fig (Ficus carica).</title>
        <authorList>
            <person name="Takahashi T."/>
            <person name="Nishimura K."/>
        </authorList>
    </citation>
    <scope>NUCLEOTIDE SEQUENCE</scope>
</reference>
<gene>
    <name evidence="3" type="ORF">TIFTF001_028999</name>
</gene>
<feature type="domain" description="BSD" evidence="2">
    <location>
        <begin position="127"/>
        <end position="168"/>
    </location>
</feature>
<dbReference type="SMART" id="SM00751">
    <property type="entry name" value="BSD"/>
    <property type="match status" value="2"/>
</dbReference>
<evidence type="ECO:0000259" key="2">
    <source>
        <dbReference type="PROSITE" id="PS50858"/>
    </source>
</evidence>
<dbReference type="SUPFAM" id="SSF140383">
    <property type="entry name" value="BSD domain-like"/>
    <property type="match status" value="2"/>
</dbReference>
<proteinExistence type="predicted"/>
<dbReference type="Gene3D" id="6.10.140.1200">
    <property type="match status" value="1"/>
</dbReference>
<evidence type="ECO:0000313" key="3">
    <source>
        <dbReference type="EMBL" id="GMN59904.1"/>
    </source>
</evidence>
<dbReference type="InterPro" id="IPR005607">
    <property type="entry name" value="BSD_dom"/>
</dbReference>
<dbReference type="InterPro" id="IPR027079">
    <property type="entry name" value="Tfb1/GTF2H1"/>
</dbReference>
<dbReference type="EMBL" id="BTGU01000092">
    <property type="protein sequence ID" value="GMN59904.1"/>
    <property type="molecule type" value="Genomic_DNA"/>
</dbReference>
<dbReference type="PANTHER" id="PTHR12856">
    <property type="entry name" value="TRANSCRIPTION INITIATION FACTOR IIH-RELATED"/>
    <property type="match status" value="1"/>
</dbReference>
<dbReference type="Pfam" id="PF03909">
    <property type="entry name" value="BSD"/>
    <property type="match status" value="1"/>
</dbReference>
<evidence type="ECO:0000313" key="4">
    <source>
        <dbReference type="Proteomes" id="UP001187192"/>
    </source>
</evidence>
<accession>A0AA88DR13</accession>
<protein>
    <recommendedName>
        <fullName evidence="2">BSD domain-containing protein</fullName>
    </recommendedName>
</protein>
<name>A0AA88DR13_FICCA</name>
<feature type="region of interest" description="Disordered" evidence="1">
    <location>
        <begin position="1"/>
        <end position="21"/>
    </location>
</feature>
<dbReference type="AlphaFoldDB" id="A0AA88DR13"/>
<comment type="caution">
    <text evidence="3">The sequence shown here is derived from an EMBL/GenBank/DDBJ whole genome shotgun (WGS) entry which is preliminary data.</text>
</comment>
<dbReference type="Proteomes" id="UP001187192">
    <property type="component" value="Unassembled WGS sequence"/>
</dbReference>
<dbReference type="GO" id="GO:0006289">
    <property type="term" value="P:nucleotide-excision repair"/>
    <property type="evidence" value="ECO:0007669"/>
    <property type="project" value="InterPro"/>
</dbReference>
<dbReference type="SUPFAM" id="SSF50729">
    <property type="entry name" value="PH domain-like"/>
    <property type="match status" value="1"/>
</dbReference>
<dbReference type="GO" id="GO:0000439">
    <property type="term" value="C:transcription factor TFIIH core complex"/>
    <property type="evidence" value="ECO:0007669"/>
    <property type="project" value="InterPro"/>
</dbReference>
<organism evidence="3 4">
    <name type="scientific">Ficus carica</name>
    <name type="common">Common fig</name>
    <dbReference type="NCBI Taxonomy" id="3494"/>
    <lineage>
        <taxon>Eukaryota</taxon>
        <taxon>Viridiplantae</taxon>
        <taxon>Streptophyta</taxon>
        <taxon>Embryophyta</taxon>
        <taxon>Tracheophyta</taxon>
        <taxon>Spermatophyta</taxon>
        <taxon>Magnoliopsida</taxon>
        <taxon>eudicotyledons</taxon>
        <taxon>Gunneridae</taxon>
        <taxon>Pentapetalae</taxon>
        <taxon>rosids</taxon>
        <taxon>fabids</taxon>
        <taxon>Rosales</taxon>
        <taxon>Moraceae</taxon>
        <taxon>Ficeae</taxon>
        <taxon>Ficus</taxon>
    </lineage>
</organism>
<evidence type="ECO:0000256" key="1">
    <source>
        <dbReference type="SAM" id="MobiDB-lite"/>
    </source>
</evidence>
<dbReference type="PROSITE" id="PS50858">
    <property type="entry name" value="BSD"/>
    <property type="match status" value="2"/>
</dbReference>